<reference evidence="2 3" key="1">
    <citation type="submission" date="2023-01" db="EMBL/GenBank/DDBJ databases">
        <title>Analysis of 21 Apiospora genomes using comparative genomics revels a genus with tremendous synthesis potential of carbohydrate active enzymes and secondary metabolites.</title>
        <authorList>
            <person name="Sorensen T."/>
        </authorList>
    </citation>
    <scope>NUCLEOTIDE SEQUENCE [LARGE SCALE GENOMIC DNA]</scope>
    <source>
        <strain evidence="2 3">CBS 83171</strain>
    </source>
</reference>
<dbReference type="Proteomes" id="UP001446871">
    <property type="component" value="Unassembled WGS sequence"/>
</dbReference>
<accession>A0ABR1UET2</accession>
<name>A0ABR1UET2_9PEZI</name>
<organism evidence="2 3">
    <name type="scientific">Apiospora saccharicola</name>
    <dbReference type="NCBI Taxonomy" id="335842"/>
    <lineage>
        <taxon>Eukaryota</taxon>
        <taxon>Fungi</taxon>
        <taxon>Dikarya</taxon>
        <taxon>Ascomycota</taxon>
        <taxon>Pezizomycotina</taxon>
        <taxon>Sordariomycetes</taxon>
        <taxon>Xylariomycetidae</taxon>
        <taxon>Amphisphaeriales</taxon>
        <taxon>Apiosporaceae</taxon>
        <taxon>Apiospora</taxon>
    </lineage>
</organism>
<gene>
    <name evidence="2" type="ORF">PG996_011327</name>
</gene>
<evidence type="ECO:0000313" key="3">
    <source>
        <dbReference type="Proteomes" id="UP001446871"/>
    </source>
</evidence>
<comment type="caution">
    <text evidence="2">The sequence shown here is derived from an EMBL/GenBank/DDBJ whole genome shotgun (WGS) entry which is preliminary data.</text>
</comment>
<evidence type="ECO:0000256" key="1">
    <source>
        <dbReference type="SAM" id="MobiDB-lite"/>
    </source>
</evidence>
<sequence length="379" mass="42333">MLPTNNQDADLDMFNSTVAEDCDKKCKKPCMDIIADSETYYMDLESCDLPGFELPGDASAHCAIPGHDVFLMDQEGPQEFQQEFLEPSTWEMDLVSALDEDMVTSQPYDPAIPDYSYPNDDLSLPFSHQSRDEDELYRPREPFAAADFPQPVAGTDYPPPWFGEMFPYGNGATMTDQIDESSEAIYVPLDHEQWAYAETSPMTTSHQHAGCPLNPESFPGMGVTLGTPMSDSFPSTYQTVVEDDPQNPSTSGAEWEDDATYRVIPPQARDMFFYTLLQLNDSFADLIYLQWPEVAEEYAFRPCRDVFAEYPTIRGLATMFNLRLSEDEDADGEEDEEAEQESLSPATHAENEGGGCDSEGHASLATTVGELDDDVEMQD</sequence>
<proteinExistence type="predicted"/>
<feature type="compositionally biased region" description="Acidic residues" evidence="1">
    <location>
        <begin position="370"/>
        <end position="379"/>
    </location>
</feature>
<evidence type="ECO:0000313" key="2">
    <source>
        <dbReference type="EMBL" id="KAK8057390.1"/>
    </source>
</evidence>
<keyword evidence="3" id="KW-1185">Reference proteome</keyword>
<feature type="region of interest" description="Disordered" evidence="1">
    <location>
        <begin position="327"/>
        <end position="379"/>
    </location>
</feature>
<protein>
    <submittedName>
        <fullName evidence="2">Uncharacterized protein</fullName>
    </submittedName>
</protein>
<feature type="compositionally biased region" description="Acidic residues" evidence="1">
    <location>
        <begin position="327"/>
        <end position="340"/>
    </location>
</feature>
<dbReference type="EMBL" id="JAQQWM010000007">
    <property type="protein sequence ID" value="KAK8057390.1"/>
    <property type="molecule type" value="Genomic_DNA"/>
</dbReference>